<gene>
    <name evidence="1" type="ORF">DQQ10_00920</name>
</gene>
<name>A0A364Y8Y5_9BACT</name>
<comment type="caution">
    <text evidence="1">The sequence shown here is derived from an EMBL/GenBank/DDBJ whole genome shotgun (WGS) entry which is preliminary data.</text>
</comment>
<proteinExistence type="predicted"/>
<organism evidence="1 2">
    <name type="scientific">Pseudochryseolinea flava</name>
    <dbReference type="NCBI Taxonomy" id="2059302"/>
    <lineage>
        <taxon>Bacteria</taxon>
        <taxon>Pseudomonadati</taxon>
        <taxon>Bacteroidota</taxon>
        <taxon>Cytophagia</taxon>
        <taxon>Cytophagales</taxon>
        <taxon>Fulvivirgaceae</taxon>
        <taxon>Pseudochryseolinea</taxon>
    </lineage>
</organism>
<sequence>MCIFFSSKRRAGKSLATTFLIMWTYDLIKKHVYGSKNAIHQFKTAGNKVGRMTHGKKLRL</sequence>
<evidence type="ECO:0000313" key="2">
    <source>
        <dbReference type="Proteomes" id="UP000251889"/>
    </source>
</evidence>
<keyword evidence="2" id="KW-1185">Reference proteome</keyword>
<protein>
    <submittedName>
        <fullName evidence="1">Uncharacterized protein</fullName>
    </submittedName>
</protein>
<dbReference type="Proteomes" id="UP000251889">
    <property type="component" value="Unassembled WGS sequence"/>
</dbReference>
<accession>A0A364Y8Y5</accession>
<reference evidence="1 2" key="1">
    <citation type="submission" date="2018-06" db="EMBL/GenBank/DDBJ databases">
        <title>Chryseolinea flavus sp. nov., a member of the phylum Bacteroidetes isolated from soil.</title>
        <authorList>
            <person name="Li Y."/>
            <person name="Wang J."/>
        </authorList>
    </citation>
    <scope>NUCLEOTIDE SEQUENCE [LARGE SCALE GENOMIC DNA]</scope>
    <source>
        <strain evidence="1 2">SDU1-6</strain>
    </source>
</reference>
<dbReference type="AlphaFoldDB" id="A0A364Y8Y5"/>
<evidence type="ECO:0000313" key="1">
    <source>
        <dbReference type="EMBL" id="RAW02702.1"/>
    </source>
</evidence>
<dbReference type="EMBL" id="QMFY01000001">
    <property type="protein sequence ID" value="RAW02702.1"/>
    <property type="molecule type" value="Genomic_DNA"/>
</dbReference>